<name>A0A9Q3HS24_9BASI</name>
<reference evidence="2" key="1">
    <citation type="submission" date="2021-03" db="EMBL/GenBank/DDBJ databases">
        <title>Draft genome sequence of rust myrtle Austropuccinia psidii MF-1, a brazilian biotype.</title>
        <authorList>
            <person name="Quecine M.C."/>
            <person name="Pachon D.M.R."/>
            <person name="Bonatelli M.L."/>
            <person name="Correr F.H."/>
            <person name="Franceschini L.M."/>
            <person name="Leite T.F."/>
            <person name="Margarido G.R.A."/>
            <person name="Almeida C.A."/>
            <person name="Ferrarezi J.A."/>
            <person name="Labate C.A."/>
        </authorList>
    </citation>
    <scope>NUCLEOTIDE SEQUENCE</scope>
    <source>
        <strain evidence="2">MF-1</strain>
    </source>
</reference>
<dbReference type="AlphaFoldDB" id="A0A9Q3HS24"/>
<evidence type="ECO:0000313" key="3">
    <source>
        <dbReference type="Proteomes" id="UP000765509"/>
    </source>
</evidence>
<dbReference type="PROSITE" id="PS50206">
    <property type="entry name" value="RHODANESE_3"/>
    <property type="match status" value="1"/>
</dbReference>
<evidence type="ECO:0000313" key="2">
    <source>
        <dbReference type="EMBL" id="MBW0513084.1"/>
    </source>
</evidence>
<protein>
    <recommendedName>
        <fullName evidence="1">Rhodanese domain-containing protein</fullName>
    </recommendedName>
</protein>
<dbReference type="GO" id="GO:0004725">
    <property type="term" value="F:protein tyrosine phosphatase activity"/>
    <property type="evidence" value="ECO:0007669"/>
    <property type="project" value="TreeGrafter"/>
</dbReference>
<dbReference type="EMBL" id="AVOT02023177">
    <property type="protein sequence ID" value="MBW0513084.1"/>
    <property type="molecule type" value="Genomic_DNA"/>
</dbReference>
<evidence type="ECO:0000259" key="1">
    <source>
        <dbReference type="PROSITE" id="PS50206"/>
    </source>
</evidence>
<dbReference type="CDD" id="cd09272">
    <property type="entry name" value="RNase_HI_RT_Ty1"/>
    <property type="match status" value="1"/>
</dbReference>
<dbReference type="Gene3D" id="3.40.250.10">
    <property type="entry name" value="Rhodanese-like domain"/>
    <property type="match status" value="1"/>
</dbReference>
<dbReference type="OrthoDB" id="102559at2759"/>
<dbReference type="PANTHER" id="PTHR10828">
    <property type="entry name" value="M-PHASE INDUCER PHOSPHATASE DUAL SPECIFICITY PHOSPHATASE CDC25"/>
    <property type="match status" value="1"/>
</dbReference>
<dbReference type="InterPro" id="IPR001763">
    <property type="entry name" value="Rhodanese-like_dom"/>
</dbReference>
<dbReference type="SMART" id="SM00450">
    <property type="entry name" value="RHOD"/>
    <property type="match status" value="1"/>
</dbReference>
<sequence length="318" mass="35719">MFSVNCLAFFSVATSERHWLALKHLISYLEAIIQDTLVIEADLSRIRRRSEYMAVAFGAKDFTWVINNFGCILGGSVPTLYSDNMAASKVAGNDGSRKKARHIEREFHIINELVVKKKFIISWVKSLDQLADVLTKNWGANKVEEFKMRIGSSYRVRSALITEAGHCQTCLMSLYTFAKSCSVAARIKEGQNNVHWAVVDVRDSDFIGGHIPGCHHVPSSTFGQKCPSLIEKLTDVKCVIFHCALSQQRGPQAAKLYAELREDKLEKGQLKSSLPFGVEARARQEAQEILILQGGFTKWVESFKDDPALVEGYDSRLW</sequence>
<dbReference type="GO" id="GO:0005634">
    <property type="term" value="C:nucleus"/>
    <property type="evidence" value="ECO:0007669"/>
    <property type="project" value="TreeGrafter"/>
</dbReference>
<accession>A0A9Q3HS24</accession>
<dbReference type="SUPFAM" id="SSF52821">
    <property type="entry name" value="Rhodanese/Cell cycle control phosphatase"/>
    <property type="match status" value="1"/>
</dbReference>
<gene>
    <name evidence="2" type="ORF">O181_052799</name>
</gene>
<proteinExistence type="predicted"/>
<comment type="caution">
    <text evidence="2">The sequence shown here is derived from an EMBL/GenBank/DDBJ whole genome shotgun (WGS) entry which is preliminary data.</text>
</comment>
<dbReference type="Pfam" id="PF00581">
    <property type="entry name" value="Rhodanese"/>
    <property type="match status" value="1"/>
</dbReference>
<dbReference type="InterPro" id="IPR036873">
    <property type="entry name" value="Rhodanese-like_dom_sf"/>
</dbReference>
<organism evidence="2 3">
    <name type="scientific">Austropuccinia psidii MF-1</name>
    <dbReference type="NCBI Taxonomy" id="1389203"/>
    <lineage>
        <taxon>Eukaryota</taxon>
        <taxon>Fungi</taxon>
        <taxon>Dikarya</taxon>
        <taxon>Basidiomycota</taxon>
        <taxon>Pucciniomycotina</taxon>
        <taxon>Pucciniomycetes</taxon>
        <taxon>Pucciniales</taxon>
        <taxon>Sphaerophragmiaceae</taxon>
        <taxon>Austropuccinia</taxon>
    </lineage>
</organism>
<dbReference type="PANTHER" id="PTHR10828:SF38">
    <property type="entry name" value="ARSENICAL-RESISTANCE PROTEIN 2-RELATED"/>
    <property type="match status" value="1"/>
</dbReference>
<feature type="domain" description="Rhodanese" evidence="1">
    <location>
        <begin position="192"/>
        <end position="301"/>
    </location>
</feature>
<dbReference type="Proteomes" id="UP000765509">
    <property type="component" value="Unassembled WGS sequence"/>
</dbReference>
<dbReference type="GO" id="GO:0005737">
    <property type="term" value="C:cytoplasm"/>
    <property type="evidence" value="ECO:0007669"/>
    <property type="project" value="TreeGrafter"/>
</dbReference>
<keyword evidence="3" id="KW-1185">Reference proteome</keyword>